<gene>
    <name evidence="1" type="ORF">LshimejAT787_0904450</name>
</gene>
<sequence length="72" mass="8286">MPNQSTYNCRRPFASCPYPKRDLTTPLVSSASARDSITGHPAKSSYRYEILYLPKRLRERPPTVVSSFRPLR</sequence>
<dbReference type="AlphaFoldDB" id="A0A9P3URE1"/>
<evidence type="ECO:0000313" key="2">
    <source>
        <dbReference type="Proteomes" id="UP001063166"/>
    </source>
</evidence>
<organism evidence="1 2">
    <name type="scientific">Lyophyllum shimeji</name>
    <name type="common">Hon-shimeji</name>
    <name type="synonym">Tricholoma shimeji</name>
    <dbReference type="NCBI Taxonomy" id="47721"/>
    <lineage>
        <taxon>Eukaryota</taxon>
        <taxon>Fungi</taxon>
        <taxon>Dikarya</taxon>
        <taxon>Basidiomycota</taxon>
        <taxon>Agaricomycotina</taxon>
        <taxon>Agaricomycetes</taxon>
        <taxon>Agaricomycetidae</taxon>
        <taxon>Agaricales</taxon>
        <taxon>Tricholomatineae</taxon>
        <taxon>Lyophyllaceae</taxon>
        <taxon>Lyophyllum</taxon>
    </lineage>
</organism>
<dbReference type="EMBL" id="BRPK01000009">
    <property type="protein sequence ID" value="GLB41230.1"/>
    <property type="molecule type" value="Genomic_DNA"/>
</dbReference>
<dbReference type="Proteomes" id="UP001063166">
    <property type="component" value="Unassembled WGS sequence"/>
</dbReference>
<reference evidence="1" key="1">
    <citation type="submission" date="2022-07" db="EMBL/GenBank/DDBJ databases">
        <title>The genome of Lyophyllum shimeji provides insight into the initial evolution of ectomycorrhizal fungal genome.</title>
        <authorList>
            <person name="Kobayashi Y."/>
            <person name="Shibata T."/>
            <person name="Hirakawa H."/>
            <person name="Shigenobu S."/>
            <person name="Nishiyama T."/>
            <person name="Yamada A."/>
            <person name="Hasebe M."/>
            <person name="Kawaguchi M."/>
        </authorList>
    </citation>
    <scope>NUCLEOTIDE SEQUENCE</scope>
    <source>
        <strain evidence="1">AT787</strain>
    </source>
</reference>
<proteinExistence type="predicted"/>
<accession>A0A9P3URE1</accession>
<name>A0A9P3URE1_LYOSH</name>
<evidence type="ECO:0000313" key="1">
    <source>
        <dbReference type="EMBL" id="GLB41230.1"/>
    </source>
</evidence>
<comment type="caution">
    <text evidence="1">The sequence shown here is derived from an EMBL/GenBank/DDBJ whole genome shotgun (WGS) entry which is preliminary data.</text>
</comment>
<keyword evidence="2" id="KW-1185">Reference proteome</keyword>
<protein>
    <submittedName>
        <fullName evidence="1">Uncharacterized protein</fullName>
    </submittedName>
</protein>